<sequence>MMKVLENRSSVKAVFVGHNHGLDWCCPYKDKLWLCFARHTGYGGYGNWPRGSRILEITEMPFRIKSWIRMEDGSVHSAVNLTYD</sequence>
<dbReference type="PANTHER" id="PTHR32440:SF11">
    <property type="entry name" value="METALLOPHOSPHOESTERASE DOMAIN-CONTAINING PROTEIN"/>
    <property type="match status" value="1"/>
</dbReference>
<organism evidence="1 2">
    <name type="scientific">Camelina sativa</name>
    <name type="common">False flax</name>
    <name type="synonym">Myagrum sativum</name>
    <dbReference type="NCBI Taxonomy" id="90675"/>
    <lineage>
        <taxon>Eukaryota</taxon>
        <taxon>Viridiplantae</taxon>
        <taxon>Streptophyta</taxon>
        <taxon>Embryophyta</taxon>
        <taxon>Tracheophyta</taxon>
        <taxon>Spermatophyta</taxon>
        <taxon>Magnoliopsida</taxon>
        <taxon>eudicotyledons</taxon>
        <taxon>Gunneridae</taxon>
        <taxon>Pentapetalae</taxon>
        <taxon>rosids</taxon>
        <taxon>malvids</taxon>
        <taxon>Brassicales</taxon>
        <taxon>Brassicaceae</taxon>
        <taxon>Camelineae</taxon>
        <taxon>Camelina</taxon>
    </lineage>
</organism>
<dbReference type="GeneID" id="109129026"/>
<accession>A0ABM1QZ29</accession>
<reference evidence="1" key="1">
    <citation type="journal article" date="2014" name="Nat. Commun.">
        <title>The emerging biofuel crop Camelina sativa retains a highly undifferentiated hexaploid genome structure.</title>
        <authorList>
            <person name="Kagale S."/>
            <person name="Koh C."/>
            <person name="Nixon J."/>
            <person name="Bollina V."/>
            <person name="Clarke W.E."/>
            <person name="Tuteja R."/>
            <person name="Spillane C."/>
            <person name="Robinson S.J."/>
            <person name="Links M.G."/>
            <person name="Clarke C."/>
            <person name="Higgins E.E."/>
            <person name="Huebert T."/>
            <person name="Sharpe A.G."/>
            <person name="Parkin I.A."/>
        </authorList>
    </citation>
    <scope>NUCLEOTIDE SEQUENCE [LARGE SCALE GENOMIC DNA]</scope>
    <source>
        <strain evidence="1">cv. DH55</strain>
    </source>
</reference>
<dbReference type="RefSeq" id="XP_019092017.1">
    <property type="nucleotide sequence ID" value="XM_019236472.1"/>
</dbReference>
<dbReference type="InterPro" id="IPR029052">
    <property type="entry name" value="Metallo-depent_PP-like"/>
</dbReference>
<keyword evidence="1" id="KW-1185">Reference proteome</keyword>
<dbReference type="Proteomes" id="UP000694864">
    <property type="component" value="Chromosome 15"/>
</dbReference>
<dbReference type="SUPFAM" id="SSF56300">
    <property type="entry name" value="Metallo-dependent phosphatases"/>
    <property type="match status" value="1"/>
</dbReference>
<protein>
    <submittedName>
        <fullName evidence="2">Probable inactive purple acid phosphatase 16</fullName>
    </submittedName>
</protein>
<evidence type="ECO:0000313" key="2">
    <source>
        <dbReference type="RefSeq" id="XP_019092017.1"/>
    </source>
</evidence>
<dbReference type="PANTHER" id="PTHR32440">
    <property type="entry name" value="PHOSPHATASE DCR2-RELATED-RELATED"/>
    <property type="match status" value="1"/>
</dbReference>
<reference evidence="2" key="2">
    <citation type="submission" date="2025-08" db="UniProtKB">
        <authorList>
            <consortium name="RefSeq"/>
        </authorList>
    </citation>
    <scope>IDENTIFICATION</scope>
    <source>
        <tissue evidence="2">Leaf</tissue>
    </source>
</reference>
<gene>
    <name evidence="2" type="primary">LOC109129026</name>
</gene>
<proteinExistence type="predicted"/>
<name>A0ABM1QZ29_CAMSA</name>
<evidence type="ECO:0000313" key="1">
    <source>
        <dbReference type="Proteomes" id="UP000694864"/>
    </source>
</evidence>